<dbReference type="AlphaFoldDB" id="A0AAN8JYW7"/>
<protein>
    <recommendedName>
        <fullName evidence="4">Tudor domain-containing protein</fullName>
    </recommendedName>
</protein>
<evidence type="ECO:0000256" key="1">
    <source>
        <dbReference type="SAM" id="MobiDB-lite"/>
    </source>
</evidence>
<feature type="compositionally biased region" description="Low complexity" evidence="1">
    <location>
        <begin position="114"/>
        <end position="178"/>
    </location>
</feature>
<evidence type="ECO:0000313" key="3">
    <source>
        <dbReference type="Proteomes" id="UP001347796"/>
    </source>
</evidence>
<dbReference type="EMBL" id="JAZGQO010000007">
    <property type="protein sequence ID" value="KAK6183258.1"/>
    <property type="molecule type" value="Genomic_DNA"/>
</dbReference>
<evidence type="ECO:0000313" key="2">
    <source>
        <dbReference type="EMBL" id="KAK6183258.1"/>
    </source>
</evidence>
<accession>A0AAN8JYW7</accession>
<name>A0AAN8JYW7_PATCE</name>
<gene>
    <name evidence="2" type="ORF">SNE40_010769</name>
</gene>
<feature type="region of interest" description="Disordered" evidence="1">
    <location>
        <begin position="114"/>
        <end position="181"/>
    </location>
</feature>
<comment type="caution">
    <text evidence="2">The sequence shown here is derived from an EMBL/GenBank/DDBJ whole genome shotgun (WGS) entry which is preliminary data.</text>
</comment>
<dbReference type="Proteomes" id="UP001347796">
    <property type="component" value="Unassembled WGS sequence"/>
</dbReference>
<sequence length="283" mass="30003">MASEAVKQGKAFIQDGYEFYKWAHENEKSVCALFYSQVDYDSASQSLADMETKVVPGTMKLHAVYSPSRGVILTRSVSCYCSGCLDGTDLCNGWIEQKRMSSSAAVVVCATSRSSPPSSATGSSSSAADSSSSAAGSSTPAAGSSTSAAGSSSSDAGQSPSAADAMSSATTPSSSSSSVAINDQSNVKEDALIAAVYDGDWYVGRVLEMEKADTAEAFVTFMTKHYSKGQLTLRWPERPDELLIQLSNIIRIIDEPLPVGRSKRYYQLSDADLNALKETDTLY</sequence>
<organism evidence="2 3">
    <name type="scientific">Patella caerulea</name>
    <name type="common">Rayed Mediterranean limpet</name>
    <dbReference type="NCBI Taxonomy" id="87958"/>
    <lineage>
        <taxon>Eukaryota</taxon>
        <taxon>Metazoa</taxon>
        <taxon>Spiralia</taxon>
        <taxon>Lophotrochozoa</taxon>
        <taxon>Mollusca</taxon>
        <taxon>Gastropoda</taxon>
        <taxon>Patellogastropoda</taxon>
        <taxon>Patelloidea</taxon>
        <taxon>Patellidae</taxon>
        <taxon>Patella</taxon>
    </lineage>
</organism>
<evidence type="ECO:0008006" key="4">
    <source>
        <dbReference type="Google" id="ProtNLM"/>
    </source>
</evidence>
<reference evidence="2 3" key="1">
    <citation type="submission" date="2024-01" db="EMBL/GenBank/DDBJ databases">
        <title>The genome of the rayed Mediterranean limpet Patella caerulea (Linnaeus, 1758).</title>
        <authorList>
            <person name="Anh-Thu Weber A."/>
            <person name="Halstead-Nussloch G."/>
        </authorList>
    </citation>
    <scope>NUCLEOTIDE SEQUENCE [LARGE SCALE GENOMIC DNA]</scope>
    <source>
        <strain evidence="2">AATW-2023a</strain>
        <tissue evidence="2">Whole specimen</tissue>
    </source>
</reference>
<proteinExistence type="predicted"/>
<keyword evidence="3" id="KW-1185">Reference proteome</keyword>